<dbReference type="SUPFAM" id="SSF88659">
    <property type="entry name" value="Sigma3 and sigma4 domains of RNA polymerase sigma factors"/>
    <property type="match status" value="1"/>
</dbReference>
<keyword evidence="3" id="KW-0805">Transcription regulation</keyword>
<dbReference type="EMBL" id="NPKH01000016">
    <property type="protein sequence ID" value="PAP95728.1"/>
    <property type="molecule type" value="Genomic_DNA"/>
</dbReference>
<dbReference type="Pfam" id="PF08281">
    <property type="entry name" value="Sigma70_r4_2"/>
    <property type="match status" value="1"/>
</dbReference>
<dbReference type="GO" id="GO:0003677">
    <property type="term" value="F:DNA binding"/>
    <property type="evidence" value="ECO:0007669"/>
    <property type="project" value="UniProtKB-KW"/>
</dbReference>
<dbReference type="PANTHER" id="PTHR43133:SF8">
    <property type="entry name" value="RNA POLYMERASE SIGMA FACTOR HI_1459-RELATED"/>
    <property type="match status" value="1"/>
</dbReference>
<dbReference type="RefSeq" id="WP_095518143.1">
    <property type="nucleotide sequence ID" value="NZ_NPKH01000016.1"/>
</dbReference>
<keyword evidence="5" id="KW-0238">DNA-binding</keyword>
<reference evidence="9 10" key="1">
    <citation type="submission" date="2017-08" db="EMBL/GenBank/DDBJ databases">
        <title>Mesorhizobium wenxinae sp. nov., a novel rhizobial species isolated from root nodules of chickpea (Cicer arietinum L.).</title>
        <authorList>
            <person name="Zhang J."/>
        </authorList>
    </citation>
    <scope>NUCLEOTIDE SEQUENCE [LARGE SCALE GENOMIC DNA]</scope>
    <source>
        <strain evidence="10">WYCCWR 10019</strain>
    </source>
</reference>
<feature type="domain" description="RNA polymerase sigma-70 region 2" evidence="7">
    <location>
        <begin position="24"/>
        <end position="90"/>
    </location>
</feature>
<dbReference type="InterPro" id="IPR013325">
    <property type="entry name" value="RNA_pol_sigma_r2"/>
</dbReference>
<dbReference type="InterPro" id="IPR013324">
    <property type="entry name" value="RNA_pol_sigma_r3/r4-like"/>
</dbReference>
<dbReference type="OrthoDB" id="7193272at2"/>
<keyword evidence="10" id="KW-1185">Reference proteome</keyword>
<dbReference type="GO" id="GO:0006352">
    <property type="term" value="P:DNA-templated transcription initiation"/>
    <property type="evidence" value="ECO:0007669"/>
    <property type="project" value="InterPro"/>
</dbReference>
<name>A0A271KIW0_9HYPH</name>
<sequence>MKMQPRIDPTGLFDVRYAAFLETVAHLRGRLHRYCARMTGSTLDGEDVMQEALFEAYRKIEKLDDPSALRPWLFRIAHNRCIDFLRSRQARERAEANFVENEIILPVEPPGQGADRAIERLVIHLPPKERACVLLKDVFDYSLEEIAGLVGSTVGGVKAALSRGRSKLAMLPNEPDVRSEFQRNAELSKLLNRYVELFNRRDWDGVRALTSADAQLRVADCFKGQLLESPYFVEYENAQMTWKMVTGEIDGEAVLLVLHRGEGGWKPAHPVRIEAIDGVINRIADYYACPWIMPAARAVFVSIPNQPGACPGNKRDDASVRHQP</sequence>
<evidence type="ECO:0000313" key="10">
    <source>
        <dbReference type="Proteomes" id="UP000215931"/>
    </source>
</evidence>
<evidence type="ECO:0000313" key="9">
    <source>
        <dbReference type="EMBL" id="PAP95728.1"/>
    </source>
</evidence>
<protein>
    <submittedName>
        <fullName evidence="9">RNA polymerase subunit sigma-70</fullName>
    </submittedName>
</protein>
<keyword evidence="6" id="KW-0804">Transcription</keyword>
<dbReference type="Gene3D" id="1.10.10.10">
    <property type="entry name" value="Winged helix-like DNA-binding domain superfamily/Winged helix DNA-binding domain"/>
    <property type="match status" value="1"/>
</dbReference>
<evidence type="ECO:0000256" key="5">
    <source>
        <dbReference type="ARBA" id="ARBA00023125"/>
    </source>
</evidence>
<dbReference type="AlphaFoldDB" id="A0A271KIW0"/>
<dbReference type="Proteomes" id="UP000215931">
    <property type="component" value="Unassembled WGS sequence"/>
</dbReference>
<dbReference type="SUPFAM" id="SSF88946">
    <property type="entry name" value="Sigma2 domain of RNA polymerase sigma factors"/>
    <property type="match status" value="1"/>
</dbReference>
<evidence type="ECO:0000259" key="7">
    <source>
        <dbReference type="Pfam" id="PF04542"/>
    </source>
</evidence>
<comment type="subunit">
    <text evidence="2">Interacts transiently with the RNA polymerase catalytic core formed by RpoA, RpoB, RpoC and RpoZ (2 alpha, 1 beta, 1 beta' and 1 omega subunit) to form the RNA polymerase holoenzyme that can initiate transcription.</text>
</comment>
<dbReference type="InterPro" id="IPR007627">
    <property type="entry name" value="RNA_pol_sigma70_r2"/>
</dbReference>
<feature type="domain" description="RNA polymerase sigma factor 70 region 4 type 2" evidence="8">
    <location>
        <begin position="116"/>
        <end position="168"/>
    </location>
</feature>
<dbReference type="GO" id="GO:0016987">
    <property type="term" value="F:sigma factor activity"/>
    <property type="evidence" value="ECO:0007669"/>
    <property type="project" value="UniProtKB-KW"/>
</dbReference>
<dbReference type="Pfam" id="PF04542">
    <property type="entry name" value="Sigma70_r2"/>
    <property type="match status" value="1"/>
</dbReference>
<evidence type="ECO:0000256" key="3">
    <source>
        <dbReference type="ARBA" id="ARBA00023015"/>
    </source>
</evidence>
<comment type="caution">
    <text evidence="9">The sequence shown here is derived from an EMBL/GenBank/DDBJ whole genome shotgun (WGS) entry which is preliminary data.</text>
</comment>
<dbReference type="InterPro" id="IPR013249">
    <property type="entry name" value="RNA_pol_sigma70_r4_t2"/>
</dbReference>
<accession>A0A271KIW0</accession>
<evidence type="ECO:0000256" key="1">
    <source>
        <dbReference type="ARBA" id="ARBA00010641"/>
    </source>
</evidence>
<dbReference type="PANTHER" id="PTHR43133">
    <property type="entry name" value="RNA POLYMERASE ECF-TYPE SIGMA FACTO"/>
    <property type="match status" value="1"/>
</dbReference>
<dbReference type="InterPro" id="IPR036388">
    <property type="entry name" value="WH-like_DNA-bd_sf"/>
</dbReference>
<dbReference type="Gene3D" id="1.10.1740.10">
    <property type="match status" value="1"/>
</dbReference>
<evidence type="ECO:0000259" key="8">
    <source>
        <dbReference type="Pfam" id="PF08281"/>
    </source>
</evidence>
<dbReference type="InterPro" id="IPR039425">
    <property type="entry name" value="RNA_pol_sigma-70-like"/>
</dbReference>
<evidence type="ECO:0000256" key="2">
    <source>
        <dbReference type="ARBA" id="ARBA00011344"/>
    </source>
</evidence>
<comment type="similarity">
    <text evidence="1">Belongs to the sigma-70 factor family. ECF subfamily.</text>
</comment>
<dbReference type="InterPro" id="IPR014284">
    <property type="entry name" value="RNA_pol_sigma-70_dom"/>
</dbReference>
<evidence type="ECO:0000256" key="4">
    <source>
        <dbReference type="ARBA" id="ARBA00023082"/>
    </source>
</evidence>
<evidence type="ECO:0000256" key="6">
    <source>
        <dbReference type="ARBA" id="ARBA00023163"/>
    </source>
</evidence>
<gene>
    <name evidence="9" type="ORF">CIT31_07885</name>
</gene>
<dbReference type="CDD" id="cd06171">
    <property type="entry name" value="Sigma70_r4"/>
    <property type="match status" value="1"/>
</dbReference>
<organism evidence="9 10">
    <name type="scientific">Mesorhizobium wenxiniae</name>
    <dbReference type="NCBI Taxonomy" id="2014805"/>
    <lineage>
        <taxon>Bacteria</taxon>
        <taxon>Pseudomonadati</taxon>
        <taxon>Pseudomonadota</taxon>
        <taxon>Alphaproteobacteria</taxon>
        <taxon>Hyphomicrobiales</taxon>
        <taxon>Phyllobacteriaceae</taxon>
        <taxon>Mesorhizobium</taxon>
    </lineage>
</organism>
<dbReference type="SUPFAM" id="SSF54427">
    <property type="entry name" value="NTF2-like"/>
    <property type="match status" value="2"/>
</dbReference>
<proteinExistence type="inferred from homology"/>
<dbReference type="InterPro" id="IPR032710">
    <property type="entry name" value="NTF2-like_dom_sf"/>
</dbReference>
<keyword evidence="4" id="KW-0731">Sigma factor</keyword>
<dbReference type="NCBIfam" id="TIGR02937">
    <property type="entry name" value="sigma70-ECF"/>
    <property type="match status" value="1"/>
</dbReference>